<organism evidence="1 2">
    <name type="scientific">Leucogyrophana mollusca</name>
    <dbReference type="NCBI Taxonomy" id="85980"/>
    <lineage>
        <taxon>Eukaryota</taxon>
        <taxon>Fungi</taxon>
        <taxon>Dikarya</taxon>
        <taxon>Basidiomycota</taxon>
        <taxon>Agaricomycotina</taxon>
        <taxon>Agaricomycetes</taxon>
        <taxon>Agaricomycetidae</taxon>
        <taxon>Boletales</taxon>
        <taxon>Boletales incertae sedis</taxon>
        <taxon>Leucogyrophana</taxon>
    </lineage>
</organism>
<evidence type="ECO:0000313" key="2">
    <source>
        <dbReference type="Proteomes" id="UP000790709"/>
    </source>
</evidence>
<protein>
    <submittedName>
        <fullName evidence="1">Uncharacterized protein</fullName>
    </submittedName>
</protein>
<comment type="caution">
    <text evidence="1">The sequence shown here is derived from an EMBL/GenBank/DDBJ whole genome shotgun (WGS) entry which is preliminary data.</text>
</comment>
<keyword evidence="2" id="KW-1185">Reference proteome</keyword>
<evidence type="ECO:0000313" key="1">
    <source>
        <dbReference type="EMBL" id="KAH7921744.1"/>
    </source>
</evidence>
<gene>
    <name evidence="1" type="ORF">BV22DRAFT_1107032</name>
</gene>
<proteinExistence type="predicted"/>
<dbReference type="EMBL" id="MU266513">
    <property type="protein sequence ID" value="KAH7921744.1"/>
    <property type="molecule type" value="Genomic_DNA"/>
</dbReference>
<name>A0ACB8B8D6_9AGAM</name>
<reference evidence="1" key="1">
    <citation type="journal article" date="2021" name="New Phytol.">
        <title>Evolutionary innovations through gain and loss of genes in the ectomycorrhizal Boletales.</title>
        <authorList>
            <person name="Wu G."/>
            <person name="Miyauchi S."/>
            <person name="Morin E."/>
            <person name="Kuo A."/>
            <person name="Drula E."/>
            <person name="Varga T."/>
            <person name="Kohler A."/>
            <person name="Feng B."/>
            <person name="Cao Y."/>
            <person name="Lipzen A."/>
            <person name="Daum C."/>
            <person name="Hundley H."/>
            <person name="Pangilinan J."/>
            <person name="Johnson J."/>
            <person name="Barry K."/>
            <person name="LaButti K."/>
            <person name="Ng V."/>
            <person name="Ahrendt S."/>
            <person name="Min B."/>
            <person name="Choi I.G."/>
            <person name="Park H."/>
            <person name="Plett J.M."/>
            <person name="Magnuson J."/>
            <person name="Spatafora J.W."/>
            <person name="Nagy L.G."/>
            <person name="Henrissat B."/>
            <person name="Grigoriev I.V."/>
            <person name="Yang Z.L."/>
            <person name="Xu J."/>
            <person name="Martin F.M."/>
        </authorList>
    </citation>
    <scope>NUCLEOTIDE SEQUENCE</scope>
    <source>
        <strain evidence="1">KUC20120723A-06</strain>
    </source>
</reference>
<sequence length="274" mass="28218">MFSIVSVIFFALLAVSTAFGRVVPRSQAPAGWATNYLEPYDNYHCRYQALGCSLQHGTDFFTECCHPLLANETISSRPAECQLPANVTCNGGNPTTGTASAPTGSNDGGDDCGGETSSVPSTSTHSSPTTSSSPPVTSHSASKTTTSSHAAQTTSSSSSGGSSNDGGLTTGGVATWFTQNGVAGACGTVHSDNDLIVAIDQALYGNSGEKSQYCGKQVVIYNESNPGPSVTAIVADDCPTCDNAESLDLSEQAFRDLAGDLSIGEVKISWKFLD</sequence>
<dbReference type="Proteomes" id="UP000790709">
    <property type="component" value="Unassembled WGS sequence"/>
</dbReference>
<accession>A0ACB8B8D6</accession>